<evidence type="ECO:0000259" key="1">
    <source>
        <dbReference type="Pfam" id="PF05076"/>
    </source>
</evidence>
<proteinExistence type="predicted"/>
<sequence length="258" mass="28802">MGLLDKLFSKKDPLDDLLEDEALPVASLAHETSDATPYAHELDAFMDRMFPGRNVVVWREKNMEAGRVDVCVMQPTAKEPYYVLYTSGMSAQEMTLDHLPYPEHYSYLRRAELLMYLPATWPMQTLFSAGENPVPESVYWPVRALKYLARMPQLCNTWLGAGHSVPNGDPMVPFEGAQGFSGMMLYFPDEGNGPKKLLPVPTDDGQIMLYVAVPVYAEEMNYKLAAGADALENRLRALPNAEAFIVTNGRKNTCQGGV</sequence>
<dbReference type="AlphaFoldDB" id="A0A9D2M452"/>
<dbReference type="Pfam" id="PF05076">
    <property type="entry name" value="SUFU"/>
    <property type="match status" value="1"/>
</dbReference>
<name>A0A9D2M452_9FIRM</name>
<dbReference type="InterPro" id="IPR020941">
    <property type="entry name" value="SUFU-like_domain"/>
</dbReference>
<reference evidence="2" key="1">
    <citation type="journal article" date="2021" name="PeerJ">
        <title>Extensive microbial diversity within the chicken gut microbiome revealed by metagenomics and culture.</title>
        <authorList>
            <person name="Gilroy R."/>
            <person name="Ravi A."/>
            <person name="Getino M."/>
            <person name="Pursley I."/>
            <person name="Horton D.L."/>
            <person name="Alikhan N.F."/>
            <person name="Baker D."/>
            <person name="Gharbi K."/>
            <person name="Hall N."/>
            <person name="Watson M."/>
            <person name="Adriaenssens E.M."/>
            <person name="Foster-Nyarko E."/>
            <person name="Jarju S."/>
            <person name="Secka A."/>
            <person name="Antonio M."/>
            <person name="Oren A."/>
            <person name="Chaudhuri R.R."/>
            <person name="La Ragione R."/>
            <person name="Hildebrand F."/>
            <person name="Pallen M.J."/>
        </authorList>
    </citation>
    <scope>NUCLEOTIDE SEQUENCE</scope>
    <source>
        <strain evidence="2">ChiBcec8-14828</strain>
    </source>
</reference>
<protein>
    <submittedName>
        <fullName evidence="2">Suppressor of fused domain protein</fullName>
    </submittedName>
</protein>
<evidence type="ECO:0000313" key="2">
    <source>
        <dbReference type="EMBL" id="HJB40319.1"/>
    </source>
</evidence>
<accession>A0A9D2M452</accession>
<dbReference type="EMBL" id="DWYA01000065">
    <property type="protein sequence ID" value="HJB40319.1"/>
    <property type="molecule type" value="Genomic_DNA"/>
</dbReference>
<gene>
    <name evidence="2" type="ORF">H9943_07990</name>
</gene>
<organism evidence="2 3">
    <name type="scientific">Candidatus Ruthenibacterium avium</name>
    <dbReference type="NCBI Taxonomy" id="2838751"/>
    <lineage>
        <taxon>Bacteria</taxon>
        <taxon>Bacillati</taxon>
        <taxon>Bacillota</taxon>
        <taxon>Clostridia</taxon>
        <taxon>Eubacteriales</taxon>
        <taxon>Oscillospiraceae</taxon>
        <taxon>Ruthenibacterium</taxon>
    </lineage>
</organism>
<comment type="caution">
    <text evidence="2">The sequence shown here is derived from an EMBL/GenBank/DDBJ whole genome shotgun (WGS) entry which is preliminary data.</text>
</comment>
<dbReference type="Proteomes" id="UP000824209">
    <property type="component" value="Unassembled WGS sequence"/>
</dbReference>
<feature type="domain" description="Suppressor of fused-like" evidence="1">
    <location>
        <begin position="67"/>
        <end position="237"/>
    </location>
</feature>
<evidence type="ECO:0000313" key="3">
    <source>
        <dbReference type="Proteomes" id="UP000824209"/>
    </source>
</evidence>
<reference evidence="2" key="2">
    <citation type="submission" date="2021-04" db="EMBL/GenBank/DDBJ databases">
        <authorList>
            <person name="Gilroy R."/>
        </authorList>
    </citation>
    <scope>NUCLEOTIDE SEQUENCE</scope>
    <source>
        <strain evidence="2">ChiBcec8-14828</strain>
    </source>
</reference>